<keyword evidence="1" id="KW-0812">Transmembrane</keyword>
<name>A0ABX4HFV2_9GAMM</name>
<gene>
    <name evidence="2" type="ORF">CK497_11695</name>
</gene>
<dbReference type="Proteomes" id="UP000218675">
    <property type="component" value="Unassembled WGS sequence"/>
</dbReference>
<keyword evidence="3" id="KW-1185">Reference proteome</keyword>
<reference evidence="2 3" key="1">
    <citation type="submission" date="2017-08" db="EMBL/GenBank/DDBJ databases">
        <title>Halomonas binhaiensis sp. nov., isolated from saline alkaline soil.</title>
        <authorList>
            <person name="Wang D."/>
            <person name="Zhang G."/>
        </authorList>
    </citation>
    <scope>NUCLEOTIDE SEQUENCE [LARGE SCALE GENOMIC DNA]</scope>
    <source>
        <strain evidence="2 3">WN018</strain>
    </source>
</reference>
<feature type="transmembrane region" description="Helical" evidence="1">
    <location>
        <begin position="185"/>
        <end position="207"/>
    </location>
</feature>
<keyword evidence="1" id="KW-0472">Membrane</keyword>
<dbReference type="EMBL" id="NSKA01000004">
    <property type="protein sequence ID" value="PAU71356.1"/>
    <property type="molecule type" value="Genomic_DNA"/>
</dbReference>
<feature type="transmembrane region" description="Helical" evidence="1">
    <location>
        <begin position="28"/>
        <end position="46"/>
    </location>
</feature>
<evidence type="ECO:0000313" key="3">
    <source>
        <dbReference type="Proteomes" id="UP000218675"/>
    </source>
</evidence>
<sequence length="231" mass="26192">MSSNNEIAKATEIVSSIPDFVSAVTDVVQTPSGFLVTAIVLIWLVVNRDFTKFFFLFEYKENRRIEKLEKYASDPDKASKDLLGVVKEQRDAYYFKEATNGIYAGKDLRKELIKLHEASGPDTNWTTIRRAMPYIRLSESGDLYIKKKNFMDVAGVYYNRFIATLLGLVFIGATLLLIFTISPSFLTILKMVSVVIFSGLGVLFMLAQNFPVSASKKIEKEIEKIKDVRKD</sequence>
<protein>
    <submittedName>
        <fullName evidence="2">Uncharacterized protein</fullName>
    </submittedName>
</protein>
<proteinExistence type="predicted"/>
<feature type="transmembrane region" description="Helical" evidence="1">
    <location>
        <begin position="157"/>
        <end position="179"/>
    </location>
</feature>
<keyword evidence="1" id="KW-1133">Transmembrane helix</keyword>
<evidence type="ECO:0000256" key="1">
    <source>
        <dbReference type="SAM" id="Phobius"/>
    </source>
</evidence>
<evidence type="ECO:0000313" key="2">
    <source>
        <dbReference type="EMBL" id="PAU71356.1"/>
    </source>
</evidence>
<accession>A0ABX4HFV2</accession>
<dbReference type="RefSeq" id="WP_095603858.1">
    <property type="nucleotide sequence ID" value="NZ_NSKA01000004.1"/>
</dbReference>
<organism evidence="2 3">
    <name type="scientific">Vreelandella alkaliphila</name>
    <dbReference type="NCBI Taxonomy" id="272774"/>
    <lineage>
        <taxon>Bacteria</taxon>
        <taxon>Pseudomonadati</taxon>
        <taxon>Pseudomonadota</taxon>
        <taxon>Gammaproteobacteria</taxon>
        <taxon>Oceanospirillales</taxon>
        <taxon>Halomonadaceae</taxon>
        <taxon>Vreelandella</taxon>
    </lineage>
</organism>
<comment type="caution">
    <text evidence="2">The sequence shown here is derived from an EMBL/GenBank/DDBJ whole genome shotgun (WGS) entry which is preliminary data.</text>
</comment>